<dbReference type="GO" id="GO:0005634">
    <property type="term" value="C:nucleus"/>
    <property type="evidence" value="ECO:0007669"/>
    <property type="project" value="UniProtKB-SubCell"/>
</dbReference>
<comment type="caution">
    <text evidence="6">The sequence shown here is derived from an EMBL/GenBank/DDBJ whole genome shotgun (WGS) entry which is preliminary data.</text>
</comment>
<keyword evidence="2" id="KW-0677">Repeat</keyword>
<dbReference type="GO" id="GO:0000724">
    <property type="term" value="P:double-strand break repair via homologous recombination"/>
    <property type="evidence" value="ECO:0007669"/>
    <property type="project" value="TreeGrafter"/>
</dbReference>
<comment type="subcellular location">
    <subcellularLocation>
        <location evidence="1">Nucleus</location>
    </subcellularLocation>
</comment>
<name>A0AAV3PFX8_LITER</name>
<accession>A0AAV3PFX8</accession>
<evidence type="ECO:0000256" key="1">
    <source>
        <dbReference type="ARBA" id="ARBA00004123"/>
    </source>
</evidence>
<evidence type="ECO:0000313" key="7">
    <source>
        <dbReference type="Proteomes" id="UP001454036"/>
    </source>
</evidence>
<dbReference type="PANTHER" id="PTHR13763:SF0">
    <property type="entry name" value="BREAST CANCER TYPE 1 SUSCEPTIBILITY PROTEIN"/>
    <property type="match status" value="1"/>
</dbReference>
<keyword evidence="7" id="KW-1185">Reference proteome</keyword>
<reference evidence="6 7" key="1">
    <citation type="submission" date="2024-01" db="EMBL/GenBank/DDBJ databases">
        <title>The complete chloroplast genome sequence of Lithospermum erythrorhizon: insights into the phylogenetic relationship among Boraginaceae species and the maternal lineages of purple gromwells.</title>
        <authorList>
            <person name="Okada T."/>
            <person name="Watanabe K."/>
        </authorList>
    </citation>
    <scope>NUCLEOTIDE SEQUENCE [LARGE SCALE GENOMIC DNA]</scope>
</reference>
<proteinExistence type="predicted"/>
<dbReference type="GO" id="GO:0004842">
    <property type="term" value="F:ubiquitin-protein transferase activity"/>
    <property type="evidence" value="ECO:0007669"/>
    <property type="project" value="TreeGrafter"/>
</dbReference>
<protein>
    <submittedName>
        <fullName evidence="6">Uncharacterized protein</fullName>
    </submittedName>
</protein>
<keyword evidence="5" id="KW-0539">Nucleus</keyword>
<dbReference type="Proteomes" id="UP001454036">
    <property type="component" value="Unassembled WGS sequence"/>
</dbReference>
<organism evidence="6 7">
    <name type="scientific">Lithospermum erythrorhizon</name>
    <name type="common">Purple gromwell</name>
    <name type="synonym">Lithospermum officinale var. erythrorhizon</name>
    <dbReference type="NCBI Taxonomy" id="34254"/>
    <lineage>
        <taxon>Eukaryota</taxon>
        <taxon>Viridiplantae</taxon>
        <taxon>Streptophyta</taxon>
        <taxon>Embryophyta</taxon>
        <taxon>Tracheophyta</taxon>
        <taxon>Spermatophyta</taxon>
        <taxon>Magnoliopsida</taxon>
        <taxon>eudicotyledons</taxon>
        <taxon>Gunneridae</taxon>
        <taxon>Pentapetalae</taxon>
        <taxon>asterids</taxon>
        <taxon>lamiids</taxon>
        <taxon>Boraginales</taxon>
        <taxon>Boraginaceae</taxon>
        <taxon>Boraginoideae</taxon>
        <taxon>Lithospermeae</taxon>
        <taxon>Lithospermum</taxon>
    </lineage>
</organism>
<evidence type="ECO:0000313" key="6">
    <source>
        <dbReference type="EMBL" id="GAA0150225.1"/>
    </source>
</evidence>
<dbReference type="EMBL" id="BAABME010032644">
    <property type="protein sequence ID" value="GAA0150225.1"/>
    <property type="molecule type" value="Genomic_DNA"/>
</dbReference>
<dbReference type="GO" id="GO:0045944">
    <property type="term" value="P:positive regulation of transcription by RNA polymerase II"/>
    <property type="evidence" value="ECO:0007669"/>
    <property type="project" value="TreeGrafter"/>
</dbReference>
<dbReference type="AlphaFoldDB" id="A0AAV3PFX8"/>
<sequence length="147" mass="16829">MYIWRVTSSPQRNGVGWRCLFANLSHLREPLPLVPTLFLVDMSFELLATDYHMRCKAFIDEYPSNGGKNSKGYSMKSAFACPVCKVPFHRREIRPAPHIDNLVAIYKNMEVVSGVNMFISHTGPRTQSKTCMGNLYVDVWQVRRLSS</sequence>
<dbReference type="InterPro" id="IPR031099">
    <property type="entry name" value="BRCA1-associated"/>
</dbReference>
<evidence type="ECO:0000256" key="3">
    <source>
        <dbReference type="ARBA" id="ARBA00022763"/>
    </source>
</evidence>
<evidence type="ECO:0000256" key="5">
    <source>
        <dbReference type="ARBA" id="ARBA00023242"/>
    </source>
</evidence>
<dbReference type="PANTHER" id="PTHR13763">
    <property type="entry name" value="BREAST CANCER TYPE 1 SUSCEPTIBILITY PROTEIN BRCA1"/>
    <property type="match status" value="1"/>
</dbReference>
<evidence type="ECO:0000256" key="4">
    <source>
        <dbReference type="ARBA" id="ARBA00023204"/>
    </source>
</evidence>
<keyword evidence="3" id="KW-0227">DNA damage</keyword>
<gene>
    <name evidence="6" type="ORF">LIER_43089</name>
</gene>
<evidence type="ECO:0000256" key="2">
    <source>
        <dbReference type="ARBA" id="ARBA00022737"/>
    </source>
</evidence>
<keyword evidence="4" id="KW-0234">DNA repair</keyword>